<reference evidence="1 2" key="4">
    <citation type="journal article" date="2011" name="BMC Genomics">
        <title>RNA-Seq improves annotation of protein-coding genes in the cucumber genome.</title>
        <authorList>
            <person name="Li Z."/>
            <person name="Zhang Z."/>
            <person name="Yan P."/>
            <person name="Huang S."/>
            <person name="Fei Z."/>
            <person name="Lin K."/>
        </authorList>
    </citation>
    <scope>NUCLEOTIDE SEQUENCE [LARGE SCALE GENOMIC DNA]</scope>
    <source>
        <strain evidence="2">cv. 9930</strain>
    </source>
</reference>
<proteinExistence type="predicted"/>
<sequence length="82" mass="8875">MFLGLSTPEDLVVTYPSSKQLAVELTCGTVRSWLIDGQLGSSSSFTDIPVSTTGLMLLASMVYLRYFKSFLCLSTTVSMPPS</sequence>
<protein>
    <submittedName>
        <fullName evidence="1">Uncharacterized protein</fullName>
    </submittedName>
</protein>
<dbReference type="AlphaFoldDB" id="A0A0A0KSB6"/>
<reference evidence="1 2" key="1">
    <citation type="journal article" date="2009" name="Nat. Genet.">
        <title>The genome of the cucumber, Cucumis sativus L.</title>
        <authorList>
            <person name="Huang S."/>
            <person name="Li R."/>
            <person name="Zhang Z."/>
            <person name="Li L."/>
            <person name="Gu X."/>
            <person name="Fan W."/>
            <person name="Lucas W.J."/>
            <person name="Wang X."/>
            <person name="Xie B."/>
            <person name="Ni P."/>
            <person name="Ren Y."/>
            <person name="Zhu H."/>
            <person name="Li J."/>
            <person name="Lin K."/>
            <person name="Jin W."/>
            <person name="Fei Z."/>
            <person name="Li G."/>
            <person name="Staub J."/>
            <person name="Kilian A."/>
            <person name="van der Vossen E.A."/>
            <person name="Wu Y."/>
            <person name="Guo J."/>
            <person name="He J."/>
            <person name="Jia Z."/>
            <person name="Ren Y."/>
            <person name="Tian G."/>
            <person name="Lu Y."/>
            <person name="Ruan J."/>
            <person name="Qian W."/>
            <person name="Wang M."/>
            <person name="Huang Q."/>
            <person name="Li B."/>
            <person name="Xuan Z."/>
            <person name="Cao J."/>
            <person name="Asan"/>
            <person name="Wu Z."/>
            <person name="Zhang J."/>
            <person name="Cai Q."/>
            <person name="Bai Y."/>
            <person name="Zhao B."/>
            <person name="Han Y."/>
            <person name="Li Y."/>
            <person name="Li X."/>
            <person name="Wang S."/>
            <person name="Shi Q."/>
            <person name="Liu S."/>
            <person name="Cho W.K."/>
            <person name="Kim J.Y."/>
            <person name="Xu Y."/>
            <person name="Heller-Uszynska K."/>
            <person name="Miao H."/>
            <person name="Cheng Z."/>
            <person name="Zhang S."/>
            <person name="Wu J."/>
            <person name="Yang Y."/>
            <person name="Kang H."/>
            <person name="Li M."/>
            <person name="Liang H."/>
            <person name="Ren X."/>
            <person name="Shi Z."/>
            <person name="Wen M."/>
            <person name="Jian M."/>
            <person name="Yang H."/>
            <person name="Zhang G."/>
            <person name="Yang Z."/>
            <person name="Chen R."/>
            <person name="Liu S."/>
            <person name="Li J."/>
            <person name="Ma L."/>
            <person name="Liu H."/>
            <person name="Zhou Y."/>
            <person name="Zhao J."/>
            <person name="Fang X."/>
            <person name="Li G."/>
            <person name="Fang L."/>
            <person name="Li Y."/>
            <person name="Liu D."/>
            <person name="Zheng H."/>
            <person name="Zhang Y."/>
            <person name="Qin N."/>
            <person name="Li Z."/>
            <person name="Yang G."/>
            <person name="Yang S."/>
            <person name="Bolund L."/>
            <person name="Kristiansen K."/>
            <person name="Zheng H."/>
            <person name="Li S."/>
            <person name="Zhang X."/>
            <person name="Yang H."/>
            <person name="Wang J."/>
            <person name="Sun R."/>
            <person name="Zhang B."/>
            <person name="Jiang S."/>
            <person name="Wang J."/>
            <person name="Du Y."/>
            <person name="Li S."/>
        </authorList>
    </citation>
    <scope>NUCLEOTIDE SEQUENCE [LARGE SCALE GENOMIC DNA]</scope>
    <source>
        <strain evidence="2">cv. 9930</strain>
    </source>
</reference>
<accession>A0A0A0KSB6</accession>
<dbReference type="Gramene" id="KGN50616">
    <property type="protein sequence ID" value="KGN50616"/>
    <property type="gene ID" value="Csa_5G196590"/>
</dbReference>
<gene>
    <name evidence="1" type="ORF">Csa_5G196590</name>
</gene>
<reference evidence="1 2" key="2">
    <citation type="journal article" date="2009" name="PLoS ONE">
        <title>An integrated genetic and cytogenetic map of the cucumber genome.</title>
        <authorList>
            <person name="Ren Y."/>
            <person name="Zhang Z."/>
            <person name="Liu J."/>
            <person name="Staub J.E."/>
            <person name="Han Y."/>
            <person name="Cheng Z."/>
            <person name="Li X."/>
            <person name="Lu J."/>
            <person name="Miao H."/>
            <person name="Kang H."/>
            <person name="Xie B."/>
            <person name="Gu X."/>
            <person name="Wang X."/>
            <person name="Du Y."/>
            <person name="Jin W."/>
            <person name="Huang S."/>
        </authorList>
    </citation>
    <scope>NUCLEOTIDE SEQUENCE [LARGE SCALE GENOMIC DNA]</scope>
    <source>
        <strain evidence="2">cv. 9930</strain>
    </source>
</reference>
<dbReference type="EMBL" id="CM002926">
    <property type="protein sequence ID" value="KGN50616.1"/>
    <property type="molecule type" value="Genomic_DNA"/>
</dbReference>
<evidence type="ECO:0000313" key="1">
    <source>
        <dbReference type="EMBL" id="KGN50616.1"/>
    </source>
</evidence>
<name>A0A0A0KSB6_CUCSA</name>
<dbReference type="Proteomes" id="UP000029981">
    <property type="component" value="Chromosome 5"/>
</dbReference>
<reference evidence="1 2" key="3">
    <citation type="journal article" date="2010" name="BMC Genomics">
        <title>Transcriptome sequencing and comparative analysis of cucumber flowers with different sex types.</title>
        <authorList>
            <person name="Guo S."/>
            <person name="Zheng Y."/>
            <person name="Joung J.G."/>
            <person name="Liu S."/>
            <person name="Zhang Z."/>
            <person name="Crasta O.R."/>
            <person name="Sobral B.W."/>
            <person name="Xu Y."/>
            <person name="Huang S."/>
            <person name="Fei Z."/>
        </authorList>
    </citation>
    <scope>NUCLEOTIDE SEQUENCE [LARGE SCALE GENOMIC DNA]</scope>
    <source>
        <strain evidence="2">cv. 9930</strain>
    </source>
</reference>
<keyword evidence="2" id="KW-1185">Reference proteome</keyword>
<organism evidence="1 2">
    <name type="scientific">Cucumis sativus</name>
    <name type="common">Cucumber</name>
    <dbReference type="NCBI Taxonomy" id="3659"/>
    <lineage>
        <taxon>Eukaryota</taxon>
        <taxon>Viridiplantae</taxon>
        <taxon>Streptophyta</taxon>
        <taxon>Embryophyta</taxon>
        <taxon>Tracheophyta</taxon>
        <taxon>Spermatophyta</taxon>
        <taxon>Magnoliopsida</taxon>
        <taxon>eudicotyledons</taxon>
        <taxon>Gunneridae</taxon>
        <taxon>Pentapetalae</taxon>
        <taxon>rosids</taxon>
        <taxon>fabids</taxon>
        <taxon>Cucurbitales</taxon>
        <taxon>Cucurbitaceae</taxon>
        <taxon>Benincaseae</taxon>
        <taxon>Cucumis</taxon>
    </lineage>
</organism>
<evidence type="ECO:0000313" key="2">
    <source>
        <dbReference type="Proteomes" id="UP000029981"/>
    </source>
</evidence>